<accession>A0A1A6FYU0</accession>
<comment type="caution">
    <text evidence="1">The sequence shown here is derived from an EMBL/GenBank/DDBJ whole genome shotgun (WGS) entry which is preliminary data.</text>
</comment>
<dbReference type="Proteomes" id="UP000092124">
    <property type="component" value="Unassembled WGS sequence"/>
</dbReference>
<name>A0A1A6FYU0_NEOLE</name>
<protein>
    <submittedName>
        <fullName evidence="1">Uncharacterized protein</fullName>
    </submittedName>
</protein>
<dbReference type="AlphaFoldDB" id="A0A1A6FYU0"/>
<organism evidence="1 2">
    <name type="scientific">Neotoma lepida</name>
    <name type="common">Desert woodrat</name>
    <dbReference type="NCBI Taxonomy" id="56216"/>
    <lineage>
        <taxon>Eukaryota</taxon>
        <taxon>Metazoa</taxon>
        <taxon>Chordata</taxon>
        <taxon>Craniata</taxon>
        <taxon>Vertebrata</taxon>
        <taxon>Euteleostomi</taxon>
        <taxon>Mammalia</taxon>
        <taxon>Eutheria</taxon>
        <taxon>Euarchontoglires</taxon>
        <taxon>Glires</taxon>
        <taxon>Rodentia</taxon>
        <taxon>Myomorpha</taxon>
        <taxon>Muroidea</taxon>
        <taxon>Cricetidae</taxon>
        <taxon>Neotominae</taxon>
        <taxon>Neotoma</taxon>
    </lineage>
</organism>
<keyword evidence="2" id="KW-1185">Reference proteome</keyword>
<evidence type="ECO:0000313" key="2">
    <source>
        <dbReference type="Proteomes" id="UP000092124"/>
    </source>
</evidence>
<gene>
    <name evidence="1" type="ORF">A6R68_10092</name>
</gene>
<reference evidence="1 2" key="1">
    <citation type="submission" date="2016-06" db="EMBL/GenBank/DDBJ databases">
        <title>The Draft Genome Sequence and Annotation of the Desert Woodrat Neotoma lepida.</title>
        <authorList>
            <person name="Campbell M."/>
            <person name="Oakeson K.F."/>
            <person name="Yandell M."/>
            <person name="Halpert J.R."/>
            <person name="Dearing D."/>
        </authorList>
    </citation>
    <scope>NUCLEOTIDE SEQUENCE [LARGE SCALE GENOMIC DNA]</scope>
    <source>
        <strain evidence="1">417</strain>
        <tissue evidence="1">Liver</tissue>
    </source>
</reference>
<evidence type="ECO:0000313" key="1">
    <source>
        <dbReference type="EMBL" id="OBS58764.1"/>
    </source>
</evidence>
<proteinExistence type="predicted"/>
<sequence>MEVCSIFRIWLISTDLTLWSQARLLLQIRHLAGSPASCNILRNSNYIPG</sequence>
<dbReference type="EMBL" id="LZPO01110809">
    <property type="protein sequence ID" value="OBS58764.1"/>
    <property type="molecule type" value="Genomic_DNA"/>
</dbReference>